<reference evidence="2" key="1">
    <citation type="journal article" date="2020" name="Ecol. Evol.">
        <title>Genome structure and content of the rice root-knot nematode (Meloidogyne graminicola).</title>
        <authorList>
            <person name="Phan N.T."/>
            <person name="Danchin E.G.J."/>
            <person name="Klopp C."/>
            <person name="Perfus-Barbeoch L."/>
            <person name="Kozlowski D.K."/>
            <person name="Koutsovoulos G.D."/>
            <person name="Lopez-Roques C."/>
            <person name="Bouchez O."/>
            <person name="Zahm M."/>
            <person name="Besnard G."/>
            <person name="Bellafiore S."/>
        </authorList>
    </citation>
    <scope>NUCLEOTIDE SEQUENCE</scope>
    <source>
        <strain evidence="2">VN-18</strain>
    </source>
</reference>
<dbReference type="Proteomes" id="UP000605970">
    <property type="component" value="Unassembled WGS sequence"/>
</dbReference>
<feature type="transmembrane region" description="Helical" evidence="1">
    <location>
        <begin position="6"/>
        <end position="29"/>
    </location>
</feature>
<accession>A0A8S9ZKZ9</accession>
<dbReference type="Pfam" id="PF10317">
    <property type="entry name" value="7TM_GPCR_Srd"/>
    <property type="match status" value="1"/>
</dbReference>
<dbReference type="EMBL" id="JABEBT010000066">
    <property type="protein sequence ID" value="KAF7633969.1"/>
    <property type="molecule type" value="Genomic_DNA"/>
</dbReference>
<keyword evidence="1" id="KW-0812">Transmembrane</keyword>
<protein>
    <submittedName>
        <fullName evidence="2">Uncharacterized protein</fullName>
    </submittedName>
</protein>
<comment type="caution">
    <text evidence="2">The sequence shown here is derived from an EMBL/GenBank/DDBJ whole genome shotgun (WGS) entry which is preliminary data.</text>
</comment>
<organism evidence="2 3">
    <name type="scientific">Meloidogyne graminicola</name>
    <dbReference type="NCBI Taxonomy" id="189291"/>
    <lineage>
        <taxon>Eukaryota</taxon>
        <taxon>Metazoa</taxon>
        <taxon>Ecdysozoa</taxon>
        <taxon>Nematoda</taxon>
        <taxon>Chromadorea</taxon>
        <taxon>Rhabditida</taxon>
        <taxon>Tylenchina</taxon>
        <taxon>Tylenchomorpha</taxon>
        <taxon>Tylenchoidea</taxon>
        <taxon>Meloidogynidae</taxon>
        <taxon>Meloidogyninae</taxon>
        <taxon>Meloidogyne</taxon>
    </lineage>
</organism>
<keyword evidence="1" id="KW-0472">Membrane</keyword>
<evidence type="ECO:0000313" key="2">
    <source>
        <dbReference type="EMBL" id="KAF7633969.1"/>
    </source>
</evidence>
<evidence type="ECO:0000313" key="3">
    <source>
        <dbReference type="Proteomes" id="UP000605970"/>
    </source>
</evidence>
<feature type="transmembrane region" description="Helical" evidence="1">
    <location>
        <begin position="41"/>
        <end position="62"/>
    </location>
</feature>
<evidence type="ECO:0000256" key="1">
    <source>
        <dbReference type="SAM" id="Phobius"/>
    </source>
</evidence>
<proteinExistence type="predicted"/>
<sequence>MVSEIFSIVVLCFAAIGLVFNFLLIYLVIRFTLKEMEIYSKILLQTSIVDIICICLLNKLLIKFILKN</sequence>
<gene>
    <name evidence="2" type="ORF">Mgra_00006597</name>
</gene>
<dbReference type="InterPro" id="IPR019421">
    <property type="entry name" value="7TM_GPCR_serpentine_rcpt_Srd"/>
</dbReference>
<keyword evidence="3" id="KW-1185">Reference proteome</keyword>
<name>A0A8S9ZKZ9_9BILA</name>
<keyword evidence="1" id="KW-1133">Transmembrane helix</keyword>
<dbReference type="AlphaFoldDB" id="A0A8S9ZKZ9"/>